<feature type="transmembrane region" description="Helical" evidence="6">
    <location>
        <begin position="52"/>
        <end position="75"/>
    </location>
</feature>
<evidence type="ECO:0000313" key="9">
    <source>
        <dbReference type="Proteomes" id="UP000032675"/>
    </source>
</evidence>
<dbReference type="AlphaFoldDB" id="A0A0D6PWC1"/>
<evidence type="ECO:0000256" key="6">
    <source>
        <dbReference type="RuleBase" id="RU366058"/>
    </source>
</evidence>
<comment type="caution">
    <text evidence="8">The sequence shown here is derived from an EMBL/GenBank/DDBJ whole genome shotgun (WGS) entry which is preliminary data.</text>
</comment>
<dbReference type="PANTHER" id="PTHR12677">
    <property type="entry name" value="GOLGI APPARATUS MEMBRANE PROTEIN TVP38-RELATED"/>
    <property type="match status" value="1"/>
</dbReference>
<comment type="similarity">
    <text evidence="6">Belongs to the TVP38/TMEM64 family.</text>
</comment>
<keyword evidence="5 6" id="KW-0472">Membrane</keyword>
<protein>
    <recommendedName>
        <fullName evidence="6">TVP38/TMEM64 family membrane protein</fullName>
    </recommendedName>
</protein>
<accession>A0A0D6PWC1</accession>
<keyword evidence="3 6" id="KW-0812">Transmembrane</keyword>
<dbReference type="InterPro" id="IPR015414">
    <property type="entry name" value="TMEM64"/>
</dbReference>
<name>A0A0D6PWC1_KOMEU</name>
<evidence type="ECO:0000256" key="5">
    <source>
        <dbReference type="ARBA" id="ARBA00023136"/>
    </source>
</evidence>
<feature type="transmembrane region" description="Helical" evidence="6">
    <location>
        <begin position="87"/>
        <end position="111"/>
    </location>
</feature>
<proteinExistence type="inferred from homology"/>
<evidence type="ECO:0000256" key="1">
    <source>
        <dbReference type="ARBA" id="ARBA00004651"/>
    </source>
</evidence>
<dbReference type="Pfam" id="PF09335">
    <property type="entry name" value="VTT_dom"/>
    <property type="match status" value="1"/>
</dbReference>
<evidence type="ECO:0000256" key="4">
    <source>
        <dbReference type="ARBA" id="ARBA00022989"/>
    </source>
</evidence>
<dbReference type="EMBL" id="BANI01000032">
    <property type="protein sequence ID" value="GAN95632.1"/>
    <property type="molecule type" value="Genomic_DNA"/>
</dbReference>
<keyword evidence="2 6" id="KW-1003">Cell membrane</keyword>
<dbReference type="InterPro" id="IPR032816">
    <property type="entry name" value="VTT_dom"/>
</dbReference>
<feature type="transmembrane region" description="Helical" evidence="6">
    <location>
        <begin position="199"/>
        <end position="219"/>
    </location>
</feature>
<sequence length="234" mass="24757">MILPHAAQPAPPARPTLRVLIRPVLLLVAFVGFAAVLGRLPGLRHMLTAGPALHSGVEGVVIFILAASVFCAFGLPRQAVCFAAGAAYGIGAGCVLATLATVTGCLCGYGWGMWAGRPRMPARLVATMARLDGFVRHEPFASVLTLRLMPVGSALLLNLASGMLGVRVMPFMLATLLGSLPQTVVFVLVGSGIRLQGPWRIGVATVLFALSALVGLWLMRRVRMRRPDMARVSR</sequence>
<dbReference type="PANTHER" id="PTHR12677:SF59">
    <property type="entry name" value="GOLGI APPARATUS MEMBRANE PROTEIN TVP38-RELATED"/>
    <property type="match status" value="1"/>
</dbReference>
<evidence type="ECO:0000256" key="3">
    <source>
        <dbReference type="ARBA" id="ARBA00022692"/>
    </source>
</evidence>
<feature type="transmembrane region" description="Helical" evidence="6">
    <location>
        <begin position="140"/>
        <end position="159"/>
    </location>
</feature>
<feature type="transmembrane region" description="Helical" evidence="6">
    <location>
        <begin position="20"/>
        <end position="40"/>
    </location>
</feature>
<dbReference type="GO" id="GO:0005886">
    <property type="term" value="C:plasma membrane"/>
    <property type="evidence" value="ECO:0007669"/>
    <property type="project" value="UniProtKB-SubCell"/>
</dbReference>
<feature type="domain" description="VTT" evidence="7">
    <location>
        <begin position="75"/>
        <end position="191"/>
    </location>
</feature>
<dbReference type="Proteomes" id="UP000032675">
    <property type="component" value="Unassembled WGS sequence"/>
</dbReference>
<dbReference type="RefSeq" id="WP_048850202.1">
    <property type="nucleotide sequence ID" value="NZ_BANI01000032.1"/>
</dbReference>
<reference evidence="8 9" key="1">
    <citation type="submission" date="2012-11" db="EMBL/GenBank/DDBJ databases">
        <title>Whole genome sequence of Gluconacetobacter europaeus NBRC3261.</title>
        <authorList>
            <person name="Azuma Y."/>
            <person name="Higashiura N."/>
            <person name="Hirakawa H."/>
            <person name="Matsushita K."/>
        </authorList>
    </citation>
    <scope>NUCLEOTIDE SEQUENCE [LARGE SCALE GENOMIC DNA]</scope>
    <source>
        <strain evidence="8 9">NBRC 3261</strain>
    </source>
</reference>
<evidence type="ECO:0000259" key="7">
    <source>
        <dbReference type="Pfam" id="PF09335"/>
    </source>
</evidence>
<comment type="subcellular location">
    <subcellularLocation>
        <location evidence="1 6">Cell membrane</location>
        <topology evidence="1 6">Multi-pass membrane protein</topology>
    </subcellularLocation>
</comment>
<keyword evidence="4 6" id="KW-1133">Transmembrane helix</keyword>
<organism evidence="8 9">
    <name type="scientific">Komagataeibacter europaeus NBRC 3261</name>
    <dbReference type="NCBI Taxonomy" id="1234669"/>
    <lineage>
        <taxon>Bacteria</taxon>
        <taxon>Pseudomonadati</taxon>
        <taxon>Pseudomonadota</taxon>
        <taxon>Alphaproteobacteria</taxon>
        <taxon>Acetobacterales</taxon>
        <taxon>Acetobacteraceae</taxon>
        <taxon>Komagataeibacter</taxon>
    </lineage>
</organism>
<evidence type="ECO:0000256" key="2">
    <source>
        <dbReference type="ARBA" id="ARBA00022475"/>
    </source>
</evidence>
<gene>
    <name evidence="8" type="ORF">Geu3261_0032_007</name>
</gene>
<evidence type="ECO:0000313" key="8">
    <source>
        <dbReference type="EMBL" id="GAN95632.1"/>
    </source>
</evidence>
<feature type="transmembrane region" description="Helical" evidence="6">
    <location>
        <begin position="171"/>
        <end position="193"/>
    </location>
</feature>